<dbReference type="SUPFAM" id="SSF51430">
    <property type="entry name" value="NAD(P)-linked oxidoreductase"/>
    <property type="match status" value="1"/>
</dbReference>
<sequence>MGGSHVWPPNSSAHSIQQTSRPSEPAVTARPRGAQVGSLESPSGLGDPAPPPPPPSSPRSPRAGEDYFVTSKIPGGLNATATVASLELSLRQLGLDYVDLMLIHFPATMDAQMAGGRARRQEEWKALQEWAKQGKARSVGVSHYCRRQFQDVLDVATVPVAVNQVQYHVGMGSAGRNATDDFDFFQSIGTVFESFSPLCG</sequence>
<feature type="compositionally biased region" description="Polar residues" evidence="1">
    <location>
        <begin position="9"/>
        <end position="22"/>
    </location>
</feature>
<protein>
    <recommendedName>
        <fullName evidence="2">NADP-dependent oxidoreductase domain-containing protein</fullName>
    </recommendedName>
</protein>
<dbReference type="Proteomes" id="UP001189429">
    <property type="component" value="Unassembled WGS sequence"/>
</dbReference>
<feature type="compositionally biased region" description="Pro residues" evidence="1">
    <location>
        <begin position="48"/>
        <end position="58"/>
    </location>
</feature>
<feature type="domain" description="NADP-dependent oxidoreductase" evidence="2">
    <location>
        <begin position="62"/>
        <end position="170"/>
    </location>
</feature>
<dbReference type="PRINTS" id="PR00069">
    <property type="entry name" value="ALDKETRDTASE"/>
</dbReference>
<dbReference type="InterPro" id="IPR023210">
    <property type="entry name" value="NADP_OxRdtase_dom"/>
</dbReference>
<comment type="caution">
    <text evidence="3">The sequence shown here is derived from an EMBL/GenBank/DDBJ whole genome shotgun (WGS) entry which is preliminary data.</text>
</comment>
<dbReference type="Gene3D" id="3.20.20.100">
    <property type="entry name" value="NADP-dependent oxidoreductase domain"/>
    <property type="match status" value="1"/>
</dbReference>
<dbReference type="PANTHER" id="PTHR11732">
    <property type="entry name" value="ALDO/KETO REDUCTASE"/>
    <property type="match status" value="1"/>
</dbReference>
<dbReference type="InterPro" id="IPR036812">
    <property type="entry name" value="NAD(P)_OxRdtase_dom_sf"/>
</dbReference>
<name>A0ABN9RP82_9DINO</name>
<gene>
    <name evidence="3" type="ORF">PCOR1329_LOCUS22457</name>
</gene>
<dbReference type="InterPro" id="IPR020471">
    <property type="entry name" value="AKR"/>
</dbReference>
<evidence type="ECO:0000256" key="1">
    <source>
        <dbReference type="SAM" id="MobiDB-lite"/>
    </source>
</evidence>
<feature type="non-terminal residue" evidence="3">
    <location>
        <position position="200"/>
    </location>
</feature>
<organism evidence="3 4">
    <name type="scientific">Prorocentrum cordatum</name>
    <dbReference type="NCBI Taxonomy" id="2364126"/>
    <lineage>
        <taxon>Eukaryota</taxon>
        <taxon>Sar</taxon>
        <taxon>Alveolata</taxon>
        <taxon>Dinophyceae</taxon>
        <taxon>Prorocentrales</taxon>
        <taxon>Prorocentraceae</taxon>
        <taxon>Prorocentrum</taxon>
    </lineage>
</organism>
<accession>A0ABN9RP82</accession>
<evidence type="ECO:0000313" key="4">
    <source>
        <dbReference type="Proteomes" id="UP001189429"/>
    </source>
</evidence>
<evidence type="ECO:0000313" key="3">
    <source>
        <dbReference type="EMBL" id="CAK0821016.1"/>
    </source>
</evidence>
<keyword evidence="4" id="KW-1185">Reference proteome</keyword>
<dbReference type="EMBL" id="CAUYUJ010007511">
    <property type="protein sequence ID" value="CAK0821016.1"/>
    <property type="molecule type" value="Genomic_DNA"/>
</dbReference>
<evidence type="ECO:0000259" key="2">
    <source>
        <dbReference type="Pfam" id="PF00248"/>
    </source>
</evidence>
<feature type="region of interest" description="Disordered" evidence="1">
    <location>
        <begin position="1"/>
        <end position="68"/>
    </location>
</feature>
<dbReference type="Pfam" id="PF00248">
    <property type="entry name" value="Aldo_ket_red"/>
    <property type="match status" value="1"/>
</dbReference>
<reference evidence="3" key="1">
    <citation type="submission" date="2023-10" db="EMBL/GenBank/DDBJ databases">
        <authorList>
            <person name="Chen Y."/>
            <person name="Shah S."/>
            <person name="Dougan E. K."/>
            <person name="Thang M."/>
            <person name="Chan C."/>
        </authorList>
    </citation>
    <scope>NUCLEOTIDE SEQUENCE [LARGE SCALE GENOMIC DNA]</scope>
</reference>
<proteinExistence type="predicted"/>